<comment type="caution">
    <text evidence="1">The sequence shown here is derived from an EMBL/GenBank/DDBJ whole genome shotgun (WGS) entry which is preliminary data.</text>
</comment>
<protein>
    <submittedName>
        <fullName evidence="1">Uncharacterized protein</fullName>
    </submittedName>
</protein>
<gene>
    <name evidence="1" type="ORF">Tco_1067241</name>
</gene>
<reference evidence="1" key="1">
    <citation type="journal article" date="2022" name="Int. J. Mol. Sci.">
        <title>Draft Genome of Tanacetum Coccineum: Genomic Comparison of Closely Related Tanacetum-Family Plants.</title>
        <authorList>
            <person name="Yamashiro T."/>
            <person name="Shiraishi A."/>
            <person name="Nakayama K."/>
            <person name="Satake H."/>
        </authorList>
    </citation>
    <scope>NUCLEOTIDE SEQUENCE</scope>
</reference>
<keyword evidence="2" id="KW-1185">Reference proteome</keyword>
<sequence>MCAYLKNMGGYKHNQLKVRSYEEIQKLFDKAYKKVSSFIPMDSEVVKSSETGLEGSSKRAGDDLESDKLKKQKIVEHVEAKKDDQKEEEMKRNIEIVKDDKVAIDAIPLATKPLVIVECKIDKDGKMGYFKLIRADGSSKRYSSMIKMLQDIDRENLETLWKLVKAKHENTRPEEDYERVL</sequence>
<proteinExistence type="predicted"/>
<evidence type="ECO:0000313" key="1">
    <source>
        <dbReference type="EMBL" id="GJT85524.1"/>
    </source>
</evidence>
<accession>A0ABQ5HC99</accession>
<evidence type="ECO:0000313" key="2">
    <source>
        <dbReference type="Proteomes" id="UP001151760"/>
    </source>
</evidence>
<dbReference type="Proteomes" id="UP001151760">
    <property type="component" value="Unassembled WGS sequence"/>
</dbReference>
<reference evidence="1" key="2">
    <citation type="submission" date="2022-01" db="EMBL/GenBank/DDBJ databases">
        <authorList>
            <person name="Yamashiro T."/>
            <person name="Shiraishi A."/>
            <person name="Satake H."/>
            <person name="Nakayama K."/>
        </authorList>
    </citation>
    <scope>NUCLEOTIDE SEQUENCE</scope>
</reference>
<dbReference type="EMBL" id="BQNB010019458">
    <property type="protein sequence ID" value="GJT85524.1"/>
    <property type="molecule type" value="Genomic_DNA"/>
</dbReference>
<organism evidence="1 2">
    <name type="scientific">Tanacetum coccineum</name>
    <dbReference type="NCBI Taxonomy" id="301880"/>
    <lineage>
        <taxon>Eukaryota</taxon>
        <taxon>Viridiplantae</taxon>
        <taxon>Streptophyta</taxon>
        <taxon>Embryophyta</taxon>
        <taxon>Tracheophyta</taxon>
        <taxon>Spermatophyta</taxon>
        <taxon>Magnoliopsida</taxon>
        <taxon>eudicotyledons</taxon>
        <taxon>Gunneridae</taxon>
        <taxon>Pentapetalae</taxon>
        <taxon>asterids</taxon>
        <taxon>campanulids</taxon>
        <taxon>Asterales</taxon>
        <taxon>Asteraceae</taxon>
        <taxon>Asteroideae</taxon>
        <taxon>Anthemideae</taxon>
        <taxon>Anthemidinae</taxon>
        <taxon>Tanacetum</taxon>
    </lineage>
</organism>
<name>A0ABQ5HC99_9ASTR</name>